<evidence type="ECO:0000256" key="1">
    <source>
        <dbReference type="ARBA" id="ARBA00009437"/>
    </source>
</evidence>
<evidence type="ECO:0000256" key="3">
    <source>
        <dbReference type="ARBA" id="ARBA00023125"/>
    </source>
</evidence>
<dbReference type="Pfam" id="PF03466">
    <property type="entry name" value="LysR_substrate"/>
    <property type="match status" value="1"/>
</dbReference>
<protein>
    <submittedName>
        <fullName evidence="7">Putative transcriptional regulator, LysR family</fullName>
    </submittedName>
</protein>
<sequence>MLNFKHLHYFWVVAKTGGIVRAGQQLHITPQTLSGQIKLLEDRIGTALFRKSGRKLELTEAGTAALRYADDIFALGDELEAALRRDAAQTPALVFRVGISDSVPKTIAYRLVEPALDLPQPVRMQGEEGKMADLLARLAVHQLDLVVADTPLPAHFSVRAYNHHLGRSGLSVFASPALAKKARGAFPQSLSTIALLMPGSDSALRSQFEQWLRQLQIQAHTVAEFDDSALMTAFGRQGRGAFVAPSVMEPEIEREHGVQCLGRCEDVAVDFYAISVQRRITHPCVAAITQSARNRLFMAGKSG</sequence>
<dbReference type="InterPro" id="IPR005119">
    <property type="entry name" value="LysR_subst-bd"/>
</dbReference>
<keyword evidence="3" id="KW-0238">DNA-binding</keyword>
<dbReference type="NCBIfam" id="NF008284">
    <property type="entry name" value="PRK11062.1"/>
    <property type="match status" value="1"/>
</dbReference>
<comment type="caution">
    <text evidence="7">The sequence shown here is derived from an EMBL/GenBank/DDBJ whole genome shotgun (WGS) entry which is preliminary data.</text>
</comment>
<keyword evidence="4" id="KW-0010">Activator</keyword>
<dbReference type="GO" id="GO:2000142">
    <property type="term" value="P:regulation of DNA-templated transcription initiation"/>
    <property type="evidence" value="ECO:0007669"/>
    <property type="project" value="TreeGrafter"/>
</dbReference>
<dbReference type="Gene3D" id="3.40.190.290">
    <property type="match status" value="1"/>
</dbReference>
<dbReference type="GO" id="GO:0003677">
    <property type="term" value="F:DNA binding"/>
    <property type="evidence" value="ECO:0007669"/>
    <property type="project" value="UniProtKB-KW"/>
</dbReference>
<keyword evidence="5" id="KW-0804">Transcription</keyword>
<evidence type="ECO:0000259" key="6">
    <source>
        <dbReference type="PROSITE" id="PS50931"/>
    </source>
</evidence>
<evidence type="ECO:0000313" key="7">
    <source>
        <dbReference type="EMBL" id="CBH97040.1"/>
    </source>
</evidence>
<dbReference type="PROSITE" id="PS50931">
    <property type="entry name" value="HTH_LYSR"/>
    <property type="match status" value="1"/>
</dbReference>
<dbReference type="EMBL" id="CABM01000040">
    <property type="protein sequence ID" value="CBH97040.1"/>
    <property type="molecule type" value="Genomic_DNA"/>
</dbReference>
<keyword evidence="2" id="KW-0805">Transcription regulation</keyword>
<dbReference type="InterPro" id="IPR000847">
    <property type="entry name" value="LysR_HTH_N"/>
</dbReference>
<proteinExistence type="inferred from homology"/>
<name>E6PQ36_9ZZZZ</name>
<feature type="domain" description="HTH lysR-type" evidence="6">
    <location>
        <begin position="2"/>
        <end position="59"/>
    </location>
</feature>
<dbReference type="PANTHER" id="PTHR30293:SF2">
    <property type="entry name" value="TRANSCRIPTIONAL ACTIVATOR PROTEIN NHAR"/>
    <property type="match status" value="1"/>
</dbReference>
<dbReference type="InterPro" id="IPR036388">
    <property type="entry name" value="WH-like_DNA-bd_sf"/>
</dbReference>
<gene>
    <name evidence="7" type="ORF">CARN2_1650</name>
</gene>
<evidence type="ECO:0000256" key="2">
    <source>
        <dbReference type="ARBA" id="ARBA00023015"/>
    </source>
</evidence>
<dbReference type="Gene3D" id="1.10.10.10">
    <property type="entry name" value="Winged helix-like DNA-binding domain superfamily/Winged helix DNA-binding domain"/>
    <property type="match status" value="1"/>
</dbReference>
<reference evidence="7" key="1">
    <citation type="submission" date="2009-10" db="EMBL/GenBank/DDBJ databases">
        <title>Diversity of trophic interactions inside an arsenic-rich microbial ecosystem.</title>
        <authorList>
            <person name="Bertin P.N."/>
            <person name="Heinrich-Salmeron A."/>
            <person name="Pelletier E."/>
            <person name="Goulhen-Chollet F."/>
            <person name="Arsene-Ploetze F."/>
            <person name="Gallien S."/>
            <person name="Calteau A."/>
            <person name="Vallenet D."/>
            <person name="Casiot C."/>
            <person name="Chane-Woon-Ming B."/>
            <person name="Giloteaux L."/>
            <person name="Barakat M."/>
            <person name="Bonnefoy V."/>
            <person name="Bruneel O."/>
            <person name="Chandler M."/>
            <person name="Cleiss J."/>
            <person name="Duran R."/>
            <person name="Elbaz-Poulichet F."/>
            <person name="Fonknechten N."/>
            <person name="Lauga B."/>
            <person name="Mornico D."/>
            <person name="Ortet P."/>
            <person name="Schaeffer C."/>
            <person name="Siguier P."/>
            <person name="Alexander Thil Smith A."/>
            <person name="Van Dorsselaer A."/>
            <person name="Weissenbach J."/>
            <person name="Medigue C."/>
            <person name="Le Paslier D."/>
        </authorList>
    </citation>
    <scope>NUCLEOTIDE SEQUENCE</scope>
</reference>
<dbReference type="AlphaFoldDB" id="E6PQ36"/>
<organism evidence="7">
    <name type="scientific">mine drainage metagenome</name>
    <dbReference type="NCBI Taxonomy" id="410659"/>
    <lineage>
        <taxon>unclassified sequences</taxon>
        <taxon>metagenomes</taxon>
        <taxon>ecological metagenomes</taxon>
    </lineage>
</organism>
<dbReference type="SUPFAM" id="SSF53850">
    <property type="entry name" value="Periplasmic binding protein-like II"/>
    <property type="match status" value="1"/>
</dbReference>
<dbReference type="PANTHER" id="PTHR30293">
    <property type="entry name" value="TRANSCRIPTIONAL REGULATORY PROTEIN NAC-RELATED"/>
    <property type="match status" value="1"/>
</dbReference>
<dbReference type="InterPro" id="IPR036390">
    <property type="entry name" value="WH_DNA-bd_sf"/>
</dbReference>
<evidence type="ECO:0000256" key="4">
    <source>
        <dbReference type="ARBA" id="ARBA00023159"/>
    </source>
</evidence>
<dbReference type="GO" id="GO:0003700">
    <property type="term" value="F:DNA-binding transcription factor activity"/>
    <property type="evidence" value="ECO:0007669"/>
    <property type="project" value="InterPro"/>
</dbReference>
<dbReference type="Pfam" id="PF00126">
    <property type="entry name" value="HTH_1"/>
    <property type="match status" value="1"/>
</dbReference>
<dbReference type="SUPFAM" id="SSF46785">
    <property type="entry name" value="Winged helix' DNA-binding domain"/>
    <property type="match status" value="1"/>
</dbReference>
<accession>E6PQ36</accession>
<evidence type="ECO:0000256" key="5">
    <source>
        <dbReference type="ARBA" id="ARBA00023163"/>
    </source>
</evidence>
<comment type="similarity">
    <text evidence="1">Belongs to the LysR transcriptional regulatory family.</text>
</comment>